<evidence type="ECO:0000313" key="9">
    <source>
        <dbReference type="Proteomes" id="UP000594430"/>
    </source>
</evidence>
<comment type="cofactor">
    <cofactor evidence="6">
        <name>[4Fe-4S] cluster</name>
        <dbReference type="ChEBI" id="CHEBI:49883"/>
    </cofactor>
    <text evidence="6">Binds 2 [4Fe-4S] clusters.</text>
</comment>
<dbReference type="InterPro" id="IPR004017">
    <property type="entry name" value="Cys_rich_dom"/>
</dbReference>
<dbReference type="GO" id="GO:0019154">
    <property type="term" value="F:glycolate dehydrogenase activity"/>
    <property type="evidence" value="ECO:0007669"/>
    <property type="project" value="UniProtKB-EC"/>
</dbReference>
<reference evidence="8 9" key="1">
    <citation type="submission" date="2020-11" db="EMBL/GenBank/DDBJ databases">
        <title>Pseudomonas fulva producing VIM-24.</title>
        <authorList>
            <person name="Liu S."/>
        </authorList>
    </citation>
    <scope>NUCLEOTIDE SEQUENCE [LARGE SCALE GENOMIC DNA]</scope>
    <source>
        <strain evidence="8 9">ZDHY414</strain>
    </source>
</reference>
<dbReference type="Pfam" id="PF13183">
    <property type="entry name" value="Fer4_8"/>
    <property type="match status" value="1"/>
</dbReference>
<dbReference type="EC" id="1.1.99.14" evidence="6"/>
<dbReference type="InterPro" id="IPR017896">
    <property type="entry name" value="4Fe4S_Fe-S-bd"/>
</dbReference>
<evidence type="ECO:0000256" key="3">
    <source>
        <dbReference type="ARBA" id="ARBA00022737"/>
    </source>
</evidence>
<comment type="function">
    <text evidence="6">Component of a complex that catalyzes the oxidation of glycolate to glyoxylate.</text>
</comment>
<evidence type="ECO:0000256" key="6">
    <source>
        <dbReference type="PIRNR" id="PIRNR000139"/>
    </source>
</evidence>
<dbReference type="AlphaFoldDB" id="A0A7S9Q193"/>
<dbReference type="Pfam" id="PF02754">
    <property type="entry name" value="CCG"/>
    <property type="match status" value="2"/>
</dbReference>
<proteinExistence type="predicted"/>
<evidence type="ECO:0000313" key="8">
    <source>
        <dbReference type="EMBL" id="QPH47252.1"/>
    </source>
</evidence>
<dbReference type="GO" id="GO:0046872">
    <property type="term" value="F:metal ion binding"/>
    <property type="evidence" value="ECO:0007669"/>
    <property type="project" value="UniProtKB-UniRule"/>
</dbReference>
<dbReference type="PANTHER" id="PTHR32479">
    <property type="entry name" value="GLYCOLATE OXIDASE IRON-SULFUR SUBUNIT"/>
    <property type="match status" value="1"/>
</dbReference>
<dbReference type="PROSITE" id="PS51379">
    <property type="entry name" value="4FE4S_FER_2"/>
    <property type="match status" value="2"/>
</dbReference>
<dbReference type="NCBIfam" id="NF008434">
    <property type="entry name" value="PRK11274.1"/>
    <property type="match status" value="1"/>
</dbReference>
<keyword evidence="2 6" id="KW-0479">Metal-binding</keyword>
<dbReference type="InterPro" id="IPR009051">
    <property type="entry name" value="Helical_ferredxn"/>
</dbReference>
<dbReference type="InterPro" id="IPR017900">
    <property type="entry name" value="4Fe4S_Fe_S_CS"/>
</dbReference>
<evidence type="ECO:0000256" key="5">
    <source>
        <dbReference type="ARBA" id="ARBA00023014"/>
    </source>
</evidence>
<dbReference type="SUPFAM" id="SSF54862">
    <property type="entry name" value="4Fe-4S ferredoxins"/>
    <property type="match status" value="1"/>
</dbReference>
<keyword evidence="6" id="KW-0249">Electron transport</keyword>
<feature type="domain" description="4Fe-4S ferredoxin-type" evidence="7">
    <location>
        <begin position="16"/>
        <end position="47"/>
    </location>
</feature>
<keyword evidence="3" id="KW-0677">Repeat</keyword>
<accession>A0A7S9Q193</accession>
<keyword evidence="8" id="KW-0560">Oxidoreductase</keyword>
<dbReference type="PANTHER" id="PTHR32479:SF17">
    <property type="entry name" value="GLYCOLATE OXIDASE IRON-SULFUR SUBUNIT"/>
    <property type="match status" value="1"/>
</dbReference>
<dbReference type="PIRSF" id="PIRSF000139">
    <property type="entry name" value="Glc_ox_4Fe-4S"/>
    <property type="match status" value="1"/>
</dbReference>
<dbReference type="EMBL" id="CP064946">
    <property type="protein sequence ID" value="QPH47252.1"/>
    <property type="molecule type" value="Genomic_DNA"/>
</dbReference>
<dbReference type="FunFam" id="1.10.1060.10:FF:000012">
    <property type="entry name" value="Glycolate oxidase iron-sulfur subunit"/>
    <property type="match status" value="1"/>
</dbReference>
<gene>
    <name evidence="8" type="primary">glcF</name>
    <name evidence="8" type="ORF">IZU98_12520</name>
</gene>
<keyword evidence="6" id="KW-0813">Transport</keyword>
<evidence type="ECO:0000256" key="1">
    <source>
        <dbReference type="ARBA" id="ARBA00022485"/>
    </source>
</evidence>
<evidence type="ECO:0000256" key="4">
    <source>
        <dbReference type="ARBA" id="ARBA00023004"/>
    </source>
</evidence>
<comment type="catalytic activity">
    <reaction evidence="6">
        <text>glycolate + A = glyoxylate + AH2</text>
        <dbReference type="Rhea" id="RHEA:21264"/>
        <dbReference type="ChEBI" id="CHEBI:13193"/>
        <dbReference type="ChEBI" id="CHEBI:17499"/>
        <dbReference type="ChEBI" id="CHEBI:29805"/>
        <dbReference type="ChEBI" id="CHEBI:36655"/>
        <dbReference type="EC" id="1.1.99.14"/>
    </reaction>
</comment>
<evidence type="ECO:0000259" key="7">
    <source>
        <dbReference type="PROSITE" id="PS51379"/>
    </source>
</evidence>
<name>A0A7S9Q193_9PSED</name>
<feature type="domain" description="4Fe-4S ferredoxin-type" evidence="7">
    <location>
        <begin position="66"/>
        <end position="95"/>
    </location>
</feature>
<dbReference type="Proteomes" id="UP000594430">
    <property type="component" value="Chromosome"/>
</dbReference>
<dbReference type="GO" id="GO:0051539">
    <property type="term" value="F:4 iron, 4 sulfur cluster binding"/>
    <property type="evidence" value="ECO:0007669"/>
    <property type="project" value="UniProtKB-UniRule"/>
</dbReference>
<protein>
    <recommendedName>
        <fullName evidence="6">Glycolate oxidase iron-sulfur subunit</fullName>
        <ecNumber evidence="6">1.1.99.14</ecNumber>
    </recommendedName>
</protein>
<dbReference type="InterPro" id="IPR012257">
    <property type="entry name" value="Glc_ox_4Fe-4S"/>
</dbReference>
<comment type="catalytic activity">
    <reaction evidence="6">
        <text>(R)-lactate + A = pyruvate + AH2</text>
        <dbReference type="Rhea" id="RHEA:15089"/>
        <dbReference type="ChEBI" id="CHEBI:13193"/>
        <dbReference type="ChEBI" id="CHEBI:15361"/>
        <dbReference type="ChEBI" id="CHEBI:16004"/>
        <dbReference type="ChEBI" id="CHEBI:17499"/>
    </reaction>
</comment>
<sequence>MQTNLSDSARTLERADEAERILRACVHCGFCTATCPTYQLLGDELDGPRGRIYLIKQVLEGQPATTSTQAHLDRCLSCRSCESTCPSGVRYHDLLDIGRAVVEQQVPRPMGQRLLRHGLRFTMVRPAVFRALLRAGQALRPWLPAQAREKVPLRKAADLTRPAVRHRRRVLMLEGCVQPALSPATNAAAARLLDRVGISVTPAPAGECCGAIDFHLNAQEQGLQRARRRIDAWWPAVEAGVEAIVIPASGCAAFVREYAHLLAADPAYAAKAARVSSLCRDLVEVLGDAPIEQLAVPAGRRLAFHCPCTLQHALKLGGAVEALLIRIGFTLTPVTDAHLCCGSAGTYSLTQPGMSRQLRDNRLEALERGQPDEIATANIGCQVHLNGAGRTAVRHWVEIVEEAVRHAEDHAGTHKE</sequence>
<organism evidence="8 9">
    <name type="scientific">Pseudomonas fulva</name>
    <dbReference type="NCBI Taxonomy" id="47880"/>
    <lineage>
        <taxon>Bacteria</taxon>
        <taxon>Pseudomonadati</taxon>
        <taxon>Pseudomonadota</taxon>
        <taxon>Gammaproteobacteria</taxon>
        <taxon>Pseudomonadales</taxon>
        <taxon>Pseudomonadaceae</taxon>
        <taxon>Pseudomonas</taxon>
    </lineage>
</organism>
<dbReference type="PROSITE" id="PS00198">
    <property type="entry name" value="4FE4S_FER_1"/>
    <property type="match status" value="1"/>
</dbReference>
<evidence type="ECO:0000256" key="2">
    <source>
        <dbReference type="ARBA" id="ARBA00022723"/>
    </source>
</evidence>
<dbReference type="Gene3D" id="1.10.1060.10">
    <property type="entry name" value="Alpha-helical ferredoxin"/>
    <property type="match status" value="1"/>
</dbReference>
<keyword evidence="1 6" id="KW-0004">4Fe-4S</keyword>
<dbReference type="RefSeq" id="WP_028686396.1">
    <property type="nucleotide sequence ID" value="NZ_BQHM01000003.1"/>
</dbReference>
<keyword evidence="5 6" id="KW-0411">Iron-sulfur</keyword>
<keyword evidence="4 6" id="KW-0408">Iron</keyword>